<accession>A0ABP7LKX6</accession>
<dbReference type="Proteomes" id="UP001499994">
    <property type="component" value="Unassembled WGS sequence"/>
</dbReference>
<dbReference type="EMBL" id="BAABDG010000007">
    <property type="protein sequence ID" value="GAA3903934.1"/>
    <property type="molecule type" value="Genomic_DNA"/>
</dbReference>
<evidence type="ECO:0000313" key="3">
    <source>
        <dbReference type="Proteomes" id="UP001499994"/>
    </source>
</evidence>
<name>A0ABP7LKX6_9GAMM</name>
<organism evidence="2 3">
    <name type="scientific">Gibbsiella dentisursi</name>
    <dbReference type="NCBI Taxonomy" id="796890"/>
    <lineage>
        <taxon>Bacteria</taxon>
        <taxon>Pseudomonadati</taxon>
        <taxon>Pseudomonadota</taxon>
        <taxon>Gammaproteobacteria</taxon>
        <taxon>Enterobacterales</taxon>
        <taxon>Yersiniaceae</taxon>
        <taxon>Gibbsiella</taxon>
    </lineage>
</organism>
<protein>
    <recommendedName>
        <fullName evidence="4">Type VI secretion protein</fullName>
    </recommendedName>
</protein>
<gene>
    <name evidence="2" type="ORF">GCM10022405_31460</name>
</gene>
<feature type="transmembrane region" description="Helical" evidence="1">
    <location>
        <begin position="49"/>
        <end position="69"/>
    </location>
</feature>
<proteinExistence type="predicted"/>
<sequence length="369" mass="42469">MQWPVPDIPEKQPYPRPKYRRWGVILFLTLVAGGLLALFFSRVTSYGQMILYGVLPAFFVWLCFFGVIWHRYEKSVNDTLLWNKESERTKLIWQRWCMWQWVIVGNVALTPEKDGIISLLGDYANIPAYPCRARPLHTVLVGLGNRLEYIDSRMEIQCPGYRHFLYSVKVLIPDSSQWVSIEQAVYKQWDLYPEYINSVDDIQSDPEQDRLTLLLCIQDWFTDNGKKYSEFITGQIITSVSFASKHALPVMAGLGRFLSSDSLTCALDILNEYNRLNNAGLHHIWLTGTDNDDRMSIIQYAGEQQWQLPAKLPCYLLDHSFGPYGPLSFPVSVALIADAAVHTGEIQLLISRQKENAYSLCLITRELFL</sequence>
<dbReference type="RefSeq" id="WP_346082150.1">
    <property type="nucleotide sequence ID" value="NZ_BAABDG010000007.1"/>
</dbReference>
<comment type="caution">
    <text evidence="2">The sequence shown here is derived from an EMBL/GenBank/DDBJ whole genome shotgun (WGS) entry which is preliminary data.</text>
</comment>
<keyword evidence="3" id="KW-1185">Reference proteome</keyword>
<keyword evidence="1" id="KW-0812">Transmembrane</keyword>
<feature type="transmembrane region" description="Helical" evidence="1">
    <location>
        <begin position="21"/>
        <end position="43"/>
    </location>
</feature>
<evidence type="ECO:0000256" key="1">
    <source>
        <dbReference type="SAM" id="Phobius"/>
    </source>
</evidence>
<keyword evidence="1" id="KW-0472">Membrane</keyword>
<keyword evidence="1" id="KW-1133">Transmembrane helix</keyword>
<evidence type="ECO:0000313" key="2">
    <source>
        <dbReference type="EMBL" id="GAA3903934.1"/>
    </source>
</evidence>
<evidence type="ECO:0008006" key="4">
    <source>
        <dbReference type="Google" id="ProtNLM"/>
    </source>
</evidence>
<reference evidence="3" key="1">
    <citation type="journal article" date="2019" name="Int. J. Syst. Evol. Microbiol.">
        <title>The Global Catalogue of Microorganisms (GCM) 10K type strain sequencing project: providing services to taxonomists for standard genome sequencing and annotation.</title>
        <authorList>
            <consortium name="The Broad Institute Genomics Platform"/>
            <consortium name="The Broad Institute Genome Sequencing Center for Infectious Disease"/>
            <person name="Wu L."/>
            <person name="Ma J."/>
        </authorList>
    </citation>
    <scope>NUCLEOTIDE SEQUENCE [LARGE SCALE GENOMIC DNA]</scope>
    <source>
        <strain evidence="3">JCM 17201</strain>
    </source>
</reference>